<reference evidence="2 3" key="1">
    <citation type="journal article" date="2007" name="PLoS Genet.">
        <title>Patterns and implications of gene gain and loss in the evolution of Prochlorococcus.</title>
        <authorList>
            <person name="Kettler G.C."/>
            <person name="Martiny A.C."/>
            <person name="Huang K."/>
            <person name="Zucker J."/>
            <person name="Coleman M.L."/>
            <person name="Rodrigue S."/>
            <person name="Chen F."/>
            <person name="Lapidus A."/>
            <person name="Ferriera S."/>
            <person name="Johnson J."/>
            <person name="Steglich C."/>
            <person name="Church G.M."/>
            <person name="Richardson P."/>
            <person name="Chisholm S.W."/>
        </authorList>
    </citation>
    <scope>NUCLEOTIDE SEQUENCE [LARGE SCALE GENOMIC DNA]</scope>
    <source>
        <strain evidence="2 3">AS9601</strain>
    </source>
</reference>
<proteinExistence type="predicted"/>
<organism evidence="2 3">
    <name type="scientific">Prochlorococcus marinus (strain AS9601)</name>
    <dbReference type="NCBI Taxonomy" id="146891"/>
    <lineage>
        <taxon>Bacteria</taxon>
        <taxon>Bacillati</taxon>
        <taxon>Cyanobacteriota</taxon>
        <taxon>Cyanophyceae</taxon>
        <taxon>Synechococcales</taxon>
        <taxon>Prochlorococcaceae</taxon>
        <taxon>Prochlorococcus</taxon>
    </lineage>
</organism>
<dbReference type="AlphaFoldDB" id="A2BRZ3"/>
<dbReference type="KEGG" id="pmb:A9601_12701"/>
<dbReference type="EMBL" id="CP000551">
    <property type="protein sequence ID" value="ABM70554.1"/>
    <property type="molecule type" value="Genomic_DNA"/>
</dbReference>
<keyword evidence="1" id="KW-1133">Transmembrane helix</keyword>
<protein>
    <submittedName>
        <fullName evidence="2">Uncharacterized protein</fullName>
    </submittedName>
</protein>
<evidence type="ECO:0000256" key="1">
    <source>
        <dbReference type="SAM" id="Phobius"/>
    </source>
</evidence>
<evidence type="ECO:0000313" key="3">
    <source>
        <dbReference type="Proteomes" id="UP000002590"/>
    </source>
</evidence>
<keyword evidence="1" id="KW-0812">Transmembrane</keyword>
<name>A2BRZ3_PROMS</name>
<dbReference type="STRING" id="146891.A9601_12701"/>
<keyword evidence="1" id="KW-0472">Membrane</keyword>
<dbReference type="eggNOG" id="ENOG50321Z0">
    <property type="taxonomic scope" value="Bacteria"/>
</dbReference>
<sequence>MMLFPPPQVIFGLLLLSIAVVLIWDIRYNPFGEDEDGI</sequence>
<evidence type="ECO:0000313" key="2">
    <source>
        <dbReference type="EMBL" id="ABM70554.1"/>
    </source>
</evidence>
<dbReference type="HOGENOM" id="CLU_219130_0_0_3"/>
<accession>A2BRZ3</accession>
<gene>
    <name evidence="2" type="ordered locus">A9601_12701</name>
</gene>
<feature type="transmembrane region" description="Helical" evidence="1">
    <location>
        <begin position="6"/>
        <end position="24"/>
    </location>
</feature>
<dbReference type="Proteomes" id="UP000002590">
    <property type="component" value="Chromosome"/>
</dbReference>